<dbReference type="InterPro" id="IPR003583">
    <property type="entry name" value="Hlx-hairpin-Hlx_DNA-bd_motif"/>
</dbReference>
<dbReference type="SMART" id="SM00278">
    <property type="entry name" value="HhH1"/>
    <property type="match status" value="2"/>
</dbReference>
<dbReference type="GO" id="GO:0003677">
    <property type="term" value="F:DNA binding"/>
    <property type="evidence" value="ECO:0007669"/>
    <property type="project" value="InterPro"/>
</dbReference>
<gene>
    <name evidence="2" type="ORF">JF50_06945</name>
</gene>
<sequence length="97" mass="10760">MSKHVLNIGFLLAVLFFLNVVQAQEVDSFSQPVFQVNVNTAKVEELMKLPGIGRAKAQAIIRSRELEGLFFDIQELGRVKGIGKGLIDKIQAHVVLE</sequence>
<dbReference type="InterPro" id="IPR004509">
    <property type="entry name" value="Competence_ComEA_HhH"/>
</dbReference>
<dbReference type="Gene3D" id="1.10.150.320">
    <property type="entry name" value="Photosystem II 12 kDa extrinsic protein"/>
    <property type="match status" value="1"/>
</dbReference>
<proteinExistence type="predicted"/>
<name>A0A0C1MUA0_9GAMM</name>
<feature type="domain" description="Helix-hairpin-helix DNA-binding motif class 1" evidence="1">
    <location>
        <begin position="44"/>
        <end position="63"/>
    </location>
</feature>
<dbReference type="SUPFAM" id="SSF47781">
    <property type="entry name" value="RuvA domain 2-like"/>
    <property type="match status" value="1"/>
</dbReference>
<dbReference type="GO" id="GO:0006281">
    <property type="term" value="P:DNA repair"/>
    <property type="evidence" value="ECO:0007669"/>
    <property type="project" value="InterPro"/>
</dbReference>
<dbReference type="InterPro" id="IPR051675">
    <property type="entry name" value="Endo/Exo/Phosphatase_dom_1"/>
</dbReference>
<dbReference type="PANTHER" id="PTHR21180">
    <property type="entry name" value="ENDONUCLEASE/EXONUCLEASE/PHOSPHATASE FAMILY DOMAIN-CONTAINING PROTEIN 1"/>
    <property type="match status" value="1"/>
</dbReference>
<accession>A0A0C1MUA0</accession>
<organism evidence="2 3">
    <name type="scientific">Pseudoalteromonas luteoviolacea</name>
    <dbReference type="NCBI Taxonomy" id="43657"/>
    <lineage>
        <taxon>Bacteria</taxon>
        <taxon>Pseudomonadati</taxon>
        <taxon>Pseudomonadota</taxon>
        <taxon>Gammaproteobacteria</taxon>
        <taxon>Alteromonadales</taxon>
        <taxon>Pseudoalteromonadaceae</taxon>
        <taxon>Pseudoalteromonas</taxon>
    </lineage>
</organism>
<dbReference type="InterPro" id="IPR010994">
    <property type="entry name" value="RuvA_2-like"/>
</dbReference>
<dbReference type="OrthoDB" id="7510573at2"/>
<dbReference type="NCBIfam" id="TIGR00426">
    <property type="entry name" value="competence protein ComEA helix-hairpin-helix repeat region"/>
    <property type="match status" value="1"/>
</dbReference>
<evidence type="ECO:0000259" key="1">
    <source>
        <dbReference type="SMART" id="SM00278"/>
    </source>
</evidence>
<protein>
    <recommendedName>
        <fullName evidence="1">Helix-hairpin-helix DNA-binding motif class 1 domain-containing protein</fullName>
    </recommendedName>
</protein>
<dbReference type="AlphaFoldDB" id="A0A0C1MUA0"/>
<evidence type="ECO:0000313" key="3">
    <source>
        <dbReference type="Proteomes" id="UP000031327"/>
    </source>
</evidence>
<comment type="caution">
    <text evidence="2">The sequence shown here is derived from an EMBL/GenBank/DDBJ whole genome shotgun (WGS) entry which is preliminary data.</text>
</comment>
<reference evidence="2 3" key="1">
    <citation type="submission" date="2014-12" db="EMBL/GenBank/DDBJ databases">
        <title>Draft Genome Sequence of Pseudoalteromonas luteoviolacea HI1.</title>
        <authorList>
            <person name="Asahina A.Y."/>
            <person name="Hadfield M.G."/>
        </authorList>
    </citation>
    <scope>NUCLEOTIDE SEQUENCE [LARGE SCALE GENOMIC DNA]</scope>
    <source>
        <strain evidence="2 3">HI1</strain>
    </source>
</reference>
<dbReference type="PANTHER" id="PTHR21180:SF32">
    <property type="entry name" value="ENDONUCLEASE_EXONUCLEASE_PHOSPHATASE FAMILY DOMAIN-CONTAINING PROTEIN 1"/>
    <property type="match status" value="1"/>
</dbReference>
<dbReference type="Pfam" id="PF12836">
    <property type="entry name" value="HHH_3"/>
    <property type="match status" value="1"/>
</dbReference>
<feature type="domain" description="Helix-hairpin-helix DNA-binding motif class 1" evidence="1">
    <location>
        <begin position="74"/>
        <end position="93"/>
    </location>
</feature>
<dbReference type="Proteomes" id="UP000031327">
    <property type="component" value="Unassembled WGS sequence"/>
</dbReference>
<evidence type="ECO:0000313" key="2">
    <source>
        <dbReference type="EMBL" id="KID58398.1"/>
    </source>
</evidence>
<dbReference type="RefSeq" id="WP_039608688.1">
    <property type="nucleotide sequence ID" value="NZ_JWIC01000004.1"/>
</dbReference>
<dbReference type="EMBL" id="JWIC01000004">
    <property type="protein sequence ID" value="KID58398.1"/>
    <property type="molecule type" value="Genomic_DNA"/>
</dbReference>